<dbReference type="AlphaFoldDB" id="A0A1F6PBW1"/>
<dbReference type="InterPro" id="IPR036751">
    <property type="entry name" value="SpoVG_sf"/>
</dbReference>
<dbReference type="GO" id="GO:0030435">
    <property type="term" value="P:sporulation resulting in formation of a cellular spore"/>
    <property type="evidence" value="ECO:0007669"/>
    <property type="project" value="InterPro"/>
</dbReference>
<comment type="caution">
    <text evidence="1">The sequence shown here is derived from an EMBL/GenBank/DDBJ whole genome shotgun (WGS) entry which is preliminary data.</text>
</comment>
<dbReference type="Proteomes" id="UP000178254">
    <property type="component" value="Unassembled WGS sequence"/>
</dbReference>
<evidence type="ECO:0000313" key="1">
    <source>
        <dbReference type="EMBL" id="OGH93655.1"/>
    </source>
</evidence>
<reference evidence="1 2" key="1">
    <citation type="journal article" date="2016" name="Nat. Commun.">
        <title>Thousands of microbial genomes shed light on interconnected biogeochemical processes in an aquifer system.</title>
        <authorList>
            <person name="Anantharaman K."/>
            <person name="Brown C.T."/>
            <person name="Hug L.A."/>
            <person name="Sharon I."/>
            <person name="Castelle C.J."/>
            <person name="Probst A.J."/>
            <person name="Thomas B.C."/>
            <person name="Singh A."/>
            <person name="Wilkins M.J."/>
            <person name="Karaoz U."/>
            <person name="Brodie E.L."/>
            <person name="Williams K.H."/>
            <person name="Hubbard S.S."/>
            <person name="Banfield J.F."/>
        </authorList>
    </citation>
    <scope>NUCLEOTIDE SEQUENCE [LARGE SCALE GENOMIC DNA]</scope>
</reference>
<proteinExistence type="predicted"/>
<dbReference type="SUPFAM" id="SSF160537">
    <property type="entry name" value="SpoVG-like"/>
    <property type="match status" value="1"/>
</dbReference>
<sequence length="117" mass="13168">MTSQTLENYGLDIANIGVKCKVLEHEGSLKAIVGLDFGPFNVKGFRISKSKYTGDSDIKSADGTNLWIVPPSYKDGGGKFHPTFFMPDKAMWEELKKHIISEYENTCTKMLEKRFAE</sequence>
<name>A0A1F6PBW1_9BACT</name>
<gene>
    <name evidence="1" type="ORF">A2538_01300</name>
</gene>
<dbReference type="EMBL" id="MFRE01000024">
    <property type="protein sequence ID" value="OGH93655.1"/>
    <property type="molecule type" value="Genomic_DNA"/>
</dbReference>
<evidence type="ECO:0000313" key="2">
    <source>
        <dbReference type="Proteomes" id="UP000178254"/>
    </source>
</evidence>
<accession>A0A1F6PBW1</accession>
<organism evidence="1 2">
    <name type="scientific">Candidatus Magasanikbacteria bacterium RIFOXYD2_FULL_41_14</name>
    <dbReference type="NCBI Taxonomy" id="1798709"/>
    <lineage>
        <taxon>Bacteria</taxon>
        <taxon>Candidatus Magasanikiibacteriota</taxon>
    </lineage>
</organism>
<protein>
    <submittedName>
        <fullName evidence="1">Uncharacterized protein</fullName>
    </submittedName>
</protein>
<dbReference type="Gene3D" id="3.30.1120.40">
    <property type="entry name" value="Stage V sporulation protein G"/>
    <property type="match status" value="1"/>
</dbReference>
<dbReference type="STRING" id="1798709.A2538_01300"/>